<evidence type="ECO:0000313" key="2">
    <source>
        <dbReference type="EMBL" id="ABQ30178.1"/>
    </source>
</evidence>
<dbReference type="EMBL" id="CP000697">
    <property type="protein sequence ID" value="ABQ30178.1"/>
    <property type="molecule type" value="Genomic_DNA"/>
</dbReference>
<feature type="transmembrane region" description="Helical" evidence="1">
    <location>
        <begin position="81"/>
        <end position="101"/>
    </location>
</feature>
<keyword evidence="3" id="KW-1185">Reference proteome</keyword>
<dbReference type="InterPro" id="IPR046513">
    <property type="entry name" value="DUF6691"/>
</dbReference>
<evidence type="ECO:0008006" key="4">
    <source>
        <dbReference type="Google" id="ProtNLM"/>
    </source>
</evidence>
<name>A5FX46_ACICJ</name>
<dbReference type="STRING" id="349163.Acry_0960"/>
<dbReference type="RefSeq" id="WP_007421388.1">
    <property type="nucleotide sequence ID" value="NC_009484.1"/>
</dbReference>
<organism evidence="2 3">
    <name type="scientific">Acidiphilium cryptum (strain JF-5)</name>
    <dbReference type="NCBI Taxonomy" id="349163"/>
    <lineage>
        <taxon>Bacteria</taxon>
        <taxon>Pseudomonadati</taxon>
        <taxon>Pseudomonadota</taxon>
        <taxon>Alphaproteobacteria</taxon>
        <taxon>Acetobacterales</taxon>
        <taxon>Acidocellaceae</taxon>
        <taxon>Acidiphilium</taxon>
    </lineage>
</organism>
<keyword evidence="1" id="KW-0812">Transmembrane</keyword>
<evidence type="ECO:0000313" key="3">
    <source>
        <dbReference type="Proteomes" id="UP000000245"/>
    </source>
</evidence>
<keyword evidence="1" id="KW-0472">Membrane</keyword>
<dbReference type="KEGG" id="acr:Acry_0960"/>
<proteinExistence type="predicted"/>
<keyword evidence="1" id="KW-1133">Transmembrane helix</keyword>
<feature type="transmembrane region" description="Helical" evidence="1">
    <location>
        <begin position="107"/>
        <end position="131"/>
    </location>
</feature>
<dbReference type="AlphaFoldDB" id="A5FX46"/>
<sequence length="154" mass="15561">MRQPLIAFAAGLLFGAGLLLSRMVDPAKVLGFLNFAGHWDPSLAFVMGGGVIIAALGFALGRRLSAPLAGGSFPVLRRSGITARLAGGAAIFGVGWGLAGLCPGPAITALALDPLVIAPFVGAMLAGIWVVRGLDAARQPQPPALPVSAVQNSR</sequence>
<reference evidence="2 3" key="1">
    <citation type="submission" date="2007-05" db="EMBL/GenBank/DDBJ databases">
        <title>Complete sequence of chromosome of Acidiphilium cryptum JF-5.</title>
        <authorList>
            <consortium name="US DOE Joint Genome Institute"/>
            <person name="Copeland A."/>
            <person name="Lucas S."/>
            <person name="Lapidus A."/>
            <person name="Barry K."/>
            <person name="Detter J.C."/>
            <person name="Glavina del Rio T."/>
            <person name="Hammon N."/>
            <person name="Israni S."/>
            <person name="Dalin E."/>
            <person name="Tice H."/>
            <person name="Pitluck S."/>
            <person name="Sims D."/>
            <person name="Brettin T."/>
            <person name="Bruce D."/>
            <person name="Han C."/>
            <person name="Schmutz J."/>
            <person name="Larimer F."/>
            <person name="Land M."/>
            <person name="Hauser L."/>
            <person name="Kyrpides N."/>
            <person name="Kim E."/>
            <person name="Magnuson T."/>
            <person name="Richardson P."/>
        </authorList>
    </citation>
    <scope>NUCLEOTIDE SEQUENCE [LARGE SCALE GENOMIC DNA]</scope>
    <source>
        <strain evidence="2 3">JF-5</strain>
    </source>
</reference>
<evidence type="ECO:0000256" key="1">
    <source>
        <dbReference type="SAM" id="Phobius"/>
    </source>
</evidence>
<gene>
    <name evidence="2" type="ordered locus">Acry_0960</name>
</gene>
<dbReference type="Proteomes" id="UP000000245">
    <property type="component" value="Chromosome"/>
</dbReference>
<feature type="transmembrane region" description="Helical" evidence="1">
    <location>
        <begin position="42"/>
        <end position="60"/>
    </location>
</feature>
<accession>A5FX46</accession>
<dbReference type="Pfam" id="PF20398">
    <property type="entry name" value="DUF6691"/>
    <property type="match status" value="1"/>
</dbReference>
<protein>
    <recommendedName>
        <fullName evidence="4">YeeE/YedE family protein</fullName>
    </recommendedName>
</protein>
<dbReference type="eggNOG" id="COG2391">
    <property type="taxonomic scope" value="Bacteria"/>
</dbReference>
<dbReference type="HOGENOM" id="CLU_037802_2_1_5"/>